<protein>
    <submittedName>
        <fullName evidence="1">Uncharacterized protein</fullName>
    </submittedName>
</protein>
<feature type="non-terminal residue" evidence="1">
    <location>
        <position position="1"/>
    </location>
</feature>
<organism evidence="1 2">
    <name type="scientific">Datura stramonium</name>
    <name type="common">Jimsonweed</name>
    <name type="synonym">Common thornapple</name>
    <dbReference type="NCBI Taxonomy" id="4076"/>
    <lineage>
        <taxon>Eukaryota</taxon>
        <taxon>Viridiplantae</taxon>
        <taxon>Streptophyta</taxon>
        <taxon>Embryophyta</taxon>
        <taxon>Tracheophyta</taxon>
        <taxon>Spermatophyta</taxon>
        <taxon>Magnoliopsida</taxon>
        <taxon>eudicotyledons</taxon>
        <taxon>Gunneridae</taxon>
        <taxon>Pentapetalae</taxon>
        <taxon>asterids</taxon>
        <taxon>lamiids</taxon>
        <taxon>Solanales</taxon>
        <taxon>Solanaceae</taxon>
        <taxon>Solanoideae</taxon>
        <taxon>Datureae</taxon>
        <taxon>Datura</taxon>
    </lineage>
</organism>
<dbReference type="Proteomes" id="UP000823775">
    <property type="component" value="Unassembled WGS sequence"/>
</dbReference>
<accession>A0ABS8UNJ0</accession>
<comment type="caution">
    <text evidence="1">The sequence shown here is derived from an EMBL/GenBank/DDBJ whole genome shotgun (WGS) entry which is preliminary data.</text>
</comment>
<proteinExistence type="predicted"/>
<sequence>GLNSVVEDRSGAQGTHCSGRAKAVTVQIPSRDPHIFIYSLMEIKFWGSSGWHFDLIFCAENKNGNMGVVEVVSP</sequence>
<name>A0ABS8UNJ0_DATST</name>
<dbReference type="EMBL" id="JACEIK010002187">
    <property type="protein sequence ID" value="MCD9559670.1"/>
    <property type="molecule type" value="Genomic_DNA"/>
</dbReference>
<reference evidence="1 2" key="1">
    <citation type="journal article" date="2021" name="BMC Genomics">
        <title>Datura genome reveals duplications of psychoactive alkaloid biosynthetic genes and high mutation rate following tissue culture.</title>
        <authorList>
            <person name="Rajewski A."/>
            <person name="Carter-House D."/>
            <person name="Stajich J."/>
            <person name="Litt A."/>
        </authorList>
    </citation>
    <scope>NUCLEOTIDE SEQUENCE [LARGE SCALE GENOMIC DNA]</scope>
    <source>
        <strain evidence="1">AR-01</strain>
    </source>
</reference>
<gene>
    <name evidence="1" type="ORF">HAX54_017809</name>
</gene>
<evidence type="ECO:0000313" key="2">
    <source>
        <dbReference type="Proteomes" id="UP000823775"/>
    </source>
</evidence>
<evidence type="ECO:0000313" key="1">
    <source>
        <dbReference type="EMBL" id="MCD9559670.1"/>
    </source>
</evidence>
<keyword evidence="2" id="KW-1185">Reference proteome</keyword>